<dbReference type="PANTHER" id="PTHR11566">
    <property type="entry name" value="DYNAMIN"/>
    <property type="match status" value="1"/>
</dbReference>
<dbReference type="GO" id="GO:0008017">
    <property type="term" value="F:microtubule binding"/>
    <property type="evidence" value="ECO:0007669"/>
    <property type="project" value="TreeGrafter"/>
</dbReference>
<dbReference type="GO" id="GO:0005525">
    <property type="term" value="F:GTP binding"/>
    <property type="evidence" value="ECO:0007669"/>
    <property type="project" value="InterPro"/>
</dbReference>
<dbReference type="AlphaFoldDB" id="A0A9P6R4F3"/>
<feature type="compositionally biased region" description="Pro residues" evidence="3">
    <location>
        <begin position="545"/>
        <end position="554"/>
    </location>
</feature>
<dbReference type="GO" id="GO:0005739">
    <property type="term" value="C:mitochondrion"/>
    <property type="evidence" value="ECO:0007669"/>
    <property type="project" value="TreeGrafter"/>
</dbReference>
<dbReference type="InterPro" id="IPR022812">
    <property type="entry name" value="Dynamin"/>
</dbReference>
<dbReference type="InterPro" id="IPR020850">
    <property type="entry name" value="GED_dom"/>
</dbReference>
<dbReference type="PRINTS" id="PR00195">
    <property type="entry name" value="DYNAMIN"/>
</dbReference>
<evidence type="ECO:0000256" key="3">
    <source>
        <dbReference type="SAM" id="MobiDB-lite"/>
    </source>
</evidence>
<evidence type="ECO:0000259" key="5">
    <source>
        <dbReference type="PROSITE" id="PS51718"/>
    </source>
</evidence>
<evidence type="ECO:0000313" key="6">
    <source>
        <dbReference type="EMBL" id="KAG0310873.1"/>
    </source>
</evidence>
<dbReference type="GO" id="GO:0000266">
    <property type="term" value="P:mitochondrial fission"/>
    <property type="evidence" value="ECO:0007669"/>
    <property type="project" value="TreeGrafter"/>
</dbReference>
<evidence type="ECO:0000313" key="7">
    <source>
        <dbReference type="Proteomes" id="UP000823405"/>
    </source>
</evidence>
<keyword evidence="2" id="KW-0342">GTP-binding</keyword>
<dbReference type="PANTHER" id="PTHR11566:SF21">
    <property type="entry name" value="DYNAMIN RELATED PROTEIN 1, ISOFORM A"/>
    <property type="match status" value="1"/>
</dbReference>
<dbReference type="GO" id="GO:0016020">
    <property type="term" value="C:membrane"/>
    <property type="evidence" value="ECO:0007669"/>
    <property type="project" value="TreeGrafter"/>
</dbReference>
<dbReference type="Pfam" id="PF01031">
    <property type="entry name" value="Dynamin_M"/>
    <property type="match status" value="1"/>
</dbReference>
<dbReference type="GO" id="GO:0005874">
    <property type="term" value="C:microtubule"/>
    <property type="evidence" value="ECO:0007669"/>
    <property type="project" value="TreeGrafter"/>
</dbReference>
<name>A0A9P6R4F3_9FUNG</name>
<keyword evidence="7" id="KW-1185">Reference proteome</keyword>
<dbReference type="CDD" id="cd08771">
    <property type="entry name" value="DLP_1"/>
    <property type="match status" value="1"/>
</dbReference>
<dbReference type="Proteomes" id="UP000823405">
    <property type="component" value="Unassembled WGS sequence"/>
</dbReference>
<dbReference type="GO" id="GO:0016559">
    <property type="term" value="P:peroxisome fission"/>
    <property type="evidence" value="ECO:0007669"/>
    <property type="project" value="TreeGrafter"/>
</dbReference>
<comment type="caution">
    <text evidence="6">The sequence shown here is derived from an EMBL/GenBank/DDBJ whole genome shotgun (WGS) entry which is preliminary data.</text>
</comment>
<gene>
    <name evidence="6" type="ORF">BGZ97_012258</name>
</gene>
<dbReference type="SMART" id="SM00053">
    <property type="entry name" value="DYNc"/>
    <property type="match status" value="1"/>
</dbReference>
<dbReference type="Gene3D" id="1.20.120.1240">
    <property type="entry name" value="Dynamin, middle domain"/>
    <property type="match status" value="1"/>
</dbReference>
<dbReference type="PROSITE" id="PS51388">
    <property type="entry name" value="GED"/>
    <property type="match status" value="1"/>
</dbReference>
<evidence type="ECO:0008006" key="8">
    <source>
        <dbReference type="Google" id="ProtNLM"/>
    </source>
</evidence>
<dbReference type="EMBL" id="JAAAIN010000785">
    <property type="protein sequence ID" value="KAG0310873.1"/>
    <property type="molecule type" value="Genomic_DNA"/>
</dbReference>
<dbReference type="Gene3D" id="3.40.50.300">
    <property type="entry name" value="P-loop containing nucleotide triphosphate hydrolases"/>
    <property type="match status" value="1"/>
</dbReference>
<reference evidence="6" key="1">
    <citation type="journal article" date="2020" name="Fungal Divers.">
        <title>Resolving the Mortierellaceae phylogeny through synthesis of multi-gene phylogenetics and phylogenomics.</title>
        <authorList>
            <person name="Vandepol N."/>
            <person name="Liber J."/>
            <person name="Desiro A."/>
            <person name="Na H."/>
            <person name="Kennedy M."/>
            <person name="Barry K."/>
            <person name="Grigoriev I.V."/>
            <person name="Miller A.N."/>
            <person name="O'Donnell K."/>
            <person name="Stajich J.E."/>
            <person name="Bonito G."/>
        </authorList>
    </citation>
    <scope>NUCLEOTIDE SEQUENCE</scope>
    <source>
        <strain evidence="6">NVP60</strain>
    </source>
</reference>
<sequence>MFSGDSEYQAVIDNINRVQNHGLKHKLSIPQMVIIGDQSSGKSSVLEAITKLSFPRDKDMCTRFAIQVNLRRNPALEEDVLSARIEGEKDFNNKFKVVKSTTSFEGVVEQAVKVLCKDRNIDISDKVLELTLSGPTQSPLTIIDLPGFIITVSDKQPKDLPNIISAINMDYIEDPRTIILAIVQATVDLNTTRALSEAGKVDPDGVRTIPIVTKPDYIQNGLHPDWIEILLNRKKTMKHGYLVMRNTGFDQMSLTWDEARLEEEKFFESSLWNPVGSDRMGRVAVKKFLSNVLYEHISRELPVLKREVDAALDNFRRDLSEMGTPIASTDEAREMLIQATIDLQPEVNSFLSAGYDYTYIAIFKEKPIPRSGLDPYFVRSSLHRLYNEYRVAMSNKDSSLSAIEIVDLIARYKGNNLPGFVSFTTFTNIINGHFLAGWKSTTKAHVETMHKHLSDALSNYISHAANGIARDVFTHVFDRFYRKQVLEIERTIQDIFEDESTPFTLSPHYMEAIHEERSKAAQLRSLPQETTVINPNKGKGISPPLSAPATPPPMRNESPDSAIPRPPQTTRPISPSTRHELNSEWDDEHMTEEMVTCLRAYLKTARERIVDKVIMETIERHMIKRIHIYYSMLLKATKGELTCMIESPMLKRRRQDLKTKIADFESILEEL</sequence>
<dbReference type="GO" id="GO:0006897">
    <property type="term" value="P:endocytosis"/>
    <property type="evidence" value="ECO:0007669"/>
    <property type="project" value="TreeGrafter"/>
</dbReference>
<protein>
    <recommendedName>
        <fullName evidence="8">P-loop containing nucleoside triphosphate hydrolase protein</fullName>
    </recommendedName>
</protein>
<evidence type="ECO:0000256" key="2">
    <source>
        <dbReference type="ARBA" id="ARBA00023134"/>
    </source>
</evidence>
<feature type="compositionally biased region" description="Polar residues" evidence="3">
    <location>
        <begin position="525"/>
        <end position="534"/>
    </location>
</feature>
<dbReference type="GO" id="GO:0048312">
    <property type="term" value="P:intracellular distribution of mitochondria"/>
    <property type="evidence" value="ECO:0007669"/>
    <property type="project" value="TreeGrafter"/>
</dbReference>
<dbReference type="PROSITE" id="PS51718">
    <property type="entry name" value="G_DYNAMIN_2"/>
    <property type="match status" value="1"/>
</dbReference>
<dbReference type="Pfam" id="PF00350">
    <property type="entry name" value="Dynamin_N"/>
    <property type="match status" value="1"/>
</dbReference>
<dbReference type="GO" id="GO:0003924">
    <property type="term" value="F:GTPase activity"/>
    <property type="evidence" value="ECO:0007669"/>
    <property type="project" value="InterPro"/>
</dbReference>
<dbReference type="InterPro" id="IPR030381">
    <property type="entry name" value="G_DYNAMIN_dom"/>
</dbReference>
<evidence type="ECO:0000259" key="4">
    <source>
        <dbReference type="PROSITE" id="PS51388"/>
    </source>
</evidence>
<feature type="domain" description="GED" evidence="4">
    <location>
        <begin position="591"/>
        <end position="671"/>
    </location>
</feature>
<dbReference type="InterPro" id="IPR045063">
    <property type="entry name" value="Dynamin_N"/>
</dbReference>
<dbReference type="InterPro" id="IPR000375">
    <property type="entry name" value="Dynamin_stalk"/>
</dbReference>
<organism evidence="6 7">
    <name type="scientific">Linnemannia gamsii</name>
    <dbReference type="NCBI Taxonomy" id="64522"/>
    <lineage>
        <taxon>Eukaryota</taxon>
        <taxon>Fungi</taxon>
        <taxon>Fungi incertae sedis</taxon>
        <taxon>Mucoromycota</taxon>
        <taxon>Mortierellomycotina</taxon>
        <taxon>Mortierellomycetes</taxon>
        <taxon>Mortierellales</taxon>
        <taxon>Mortierellaceae</taxon>
        <taxon>Linnemannia</taxon>
    </lineage>
</organism>
<feature type="domain" description="Dynamin-type G" evidence="5">
    <location>
        <begin position="26"/>
        <end position="302"/>
    </location>
</feature>
<feature type="region of interest" description="Disordered" evidence="3">
    <location>
        <begin position="519"/>
        <end position="582"/>
    </location>
</feature>
<dbReference type="InterPro" id="IPR001401">
    <property type="entry name" value="Dynamin_GTPase"/>
</dbReference>
<proteinExistence type="predicted"/>
<dbReference type="InterPro" id="IPR027417">
    <property type="entry name" value="P-loop_NTPase"/>
</dbReference>
<evidence type="ECO:0000256" key="1">
    <source>
        <dbReference type="ARBA" id="ARBA00022741"/>
    </source>
</evidence>
<dbReference type="SUPFAM" id="SSF52540">
    <property type="entry name" value="P-loop containing nucleoside triphosphate hydrolases"/>
    <property type="match status" value="1"/>
</dbReference>
<keyword evidence="1" id="KW-0547">Nucleotide-binding</keyword>
<dbReference type="OrthoDB" id="5061070at2759"/>
<accession>A0A9P6R4F3</accession>